<reference evidence="1" key="1">
    <citation type="submission" date="2021-03" db="EMBL/GenBank/DDBJ databases">
        <title>The complete genome sequence of Acetobacter sp. TBRC 12339.</title>
        <authorList>
            <person name="Charoenyingcharoen P."/>
            <person name="Yukphan P."/>
        </authorList>
    </citation>
    <scope>NUCLEOTIDE SEQUENCE</scope>
    <source>
        <strain evidence="1">TBRC 12339</strain>
    </source>
</reference>
<dbReference type="EMBL" id="JAFVMH010000005">
    <property type="protein sequence ID" value="MBO1325706.1"/>
    <property type="molecule type" value="Genomic_DNA"/>
</dbReference>
<keyword evidence="2" id="KW-1185">Reference proteome</keyword>
<evidence type="ECO:0008006" key="3">
    <source>
        <dbReference type="Google" id="ProtNLM"/>
    </source>
</evidence>
<evidence type="ECO:0000313" key="2">
    <source>
        <dbReference type="Proteomes" id="UP000664073"/>
    </source>
</evidence>
<dbReference type="AlphaFoldDB" id="A0A939KRP4"/>
<comment type="caution">
    <text evidence="1">The sequence shown here is derived from an EMBL/GenBank/DDBJ whole genome shotgun (WGS) entry which is preliminary data.</text>
</comment>
<proteinExistence type="predicted"/>
<dbReference type="Proteomes" id="UP000664073">
    <property type="component" value="Unassembled WGS sequence"/>
</dbReference>
<sequence>MTGHDDGATLCTACGTPTACTASATCWCMAVPHEVPVPTGGLSGCLCPHCLEKHIRNHKDLGRDSAE</sequence>
<protein>
    <recommendedName>
        <fullName evidence="3">Cysteine-rich CWC</fullName>
    </recommendedName>
</protein>
<evidence type="ECO:0000313" key="1">
    <source>
        <dbReference type="EMBL" id="MBO1325706.1"/>
    </source>
</evidence>
<dbReference type="RefSeq" id="WP_207846354.1">
    <property type="nucleotide sequence ID" value="NZ_JAFVMH010000005.1"/>
</dbReference>
<name>A0A939KRP4_9PROT</name>
<organism evidence="1 2">
    <name type="scientific">Acetobacter garciniae</name>
    <dbReference type="NCBI Taxonomy" id="2817435"/>
    <lineage>
        <taxon>Bacteria</taxon>
        <taxon>Pseudomonadati</taxon>
        <taxon>Pseudomonadota</taxon>
        <taxon>Alphaproteobacteria</taxon>
        <taxon>Acetobacterales</taxon>
        <taxon>Acetobacteraceae</taxon>
        <taxon>Acetobacter</taxon>
    </lineage>
</organism>
<gene>
    <name evidence="1" type="ORF">J2D77_11125</name>
</gene>
<accession>A0A939KRP4</accession>